<accession>A0A1Q9DK18</accession>
<keyword evidence="7" id="KW-0106">Calcium</keyword>
<dbReference type="Gene3D" id="1.10.287.70">
    <property type="match status" value="1"/>
</dbReference>
<evidence type="ECO:0000256" key="7">
    <source>
        <dbReference type="ARBA" id="ARBA00022837"/>
    </source>
</evidence>
<evidence type="ECO:0000256" key="15">
    <source>
        <dbReference type="SAM" id="Phobius"/>
    </source>
</evidence>
<keyword evidence="11 15" id="KW-0472">Membrane</keyword>
<feature type="compositionally biased region" description="Polar residues" evidence="14">
    <location>
        <begin position="1414"/>
        <end position="1435"/>
    </location>
</feature>
<dbReference type="SMART" id="SM00054">
    <property type="entry name" value="EFh"/>
    <property type="match status" value="1"/>
</dbReference>
<feature type="transmembrane region" description="Helical" evidence="15">
    <location>
        <begin position="764"/>
        <end position="785"/>
    </location>
</feature>
<keyword evidence="5" id="KW-0107">Calcium channel</keyword>
<feature type="domain" description="EF-hand" evidence="16">
    <location>
        <begin position="1039"/>
        <end position="1074"/>
    </location>
</feature>
<feature type="transmembrane region" description="Helical" evidence="15">
    <location>
        <begin position="683"/>
        <end position="703"/>
    </location>
</feature>
<protein>
    <submittedName>
        <fullName evidence="17">Voltage-dependent R-type calcium channel subunit alpha-1E</fullName>
    </submittedName>
</protein>
<feature type="transmembrane region" description="Helical" evidence="15">
    <location>
        <begin position="1802"/>
        <end position="1822"/>
    </location>
</feature>
<evidence type="ECO:0000256" key="6">
    <source>
        <dbReference type="ARBA" id="ARBA00022692"/>
    </source>
</evidence>
<keyword evidence="12" id="KW-0325">Glycoprotein</keyword>
<dbReference type="Pfam" id="PF00520">
    <property type="entry name" value="Ion_trans"/>
    <property type="match status" value="3"/>
</dbReference>
<evidence type="ECO:0000256" key="2">
    <source>
        <dbReference type="ARBA" id="ARBA00022448"/>
    </source>
</evidence>
<evidence type="ECO:0000256" key="11">
    <source>
        <dbReference type="ARBA" id="ARBA00023136"/>
    </source>
</evidence>
<evidence type="ECO:0000256" key="1">
    <source>
        <dbReference type="ARBA" id="ARBA00004141"/>
    </source>
</evidence>
<feature type="transmembrane region" description="Helical" evidence="15">
    <location>
        <begin position="2240"/>
        <end position="2263"/>
    </location>
</feature>
<dbReference type="InterPro" id="IPR018247">
    <property type="entry name" value="EF_Hand_1_Ca_BS"/>
</dbReference>
<evidence type="ECO:0000256" key="12">
    <source>
        <dbReference type="ARBA" id="ARBA00023180"/>
    </source>
</evidence>
<dbReference type="GO" id="GO:0005509">
    <property type="term" value="F:calcium ion binding"/>
    <property type="evidence" value="ECO:0007669"/>
    <property type="project" value="InterPro"/>
</dbReference>
<dbReference type="InterPro" id="IPR050599">
    <property type="entry name" value="VDCC_alpha-1_subunit"/>
</dbReference>
<feature type="region of interest" description="Disordered" evidence="14">
    <location>
        <begin position="2016"/>
        <end position="2036"/>
    </location>
</feature>
<reference evidence="17 18" key="1">
    <citation type="submission" date="2016-02" db="EMBL/GenBank/DDBJ databases">
        <title>Genome analysis of coral dinoflagellate symbionts highlights evolutionary adaptations to a symbiotic lifestyle.</title>
        <authorList>
            <person name="Aranda M."/>
            <person name="Li Y."/>
            <person name="Liew Y.J."/>
            <person name="Baumgarten S."/>
            <person name="Simakov O."/>
            <person name="Wilson M."/>
            <person name="Piel J."/>
            <person name="Ashoor H."/>
            <person name="Bougouffa S."/>
            <person name="Bajic V.B."/>
            <person name="Ryu T."/>
            <person name="Ravasi T."/>
            <person name="Bayer T."/>
            <person name="Micklem G."/>
            <person name="Kim H."/>
            <person name="Bhak J."/>
            <person name="Lajeunesse T.C."/>
            <person name="Voolstra C.R."/>
        </authorList>
    </citation>
    <scope>NUCLEOTIDE SEQUENCE [LARGE SCALE GENOMIC DNA]</scope>
    <source>
        <strain evidence="17 18">CCMP2467</strain>
    </source>
</reference>
<evidence type="ECO:0000256" key="8">
    <source>
        <dbReference type="ARBA" id="ARBA00022882"/>
    </source>
</evidence>
<gene>
    <name evidence="17" type="primary">CACNA1E</name>
    <name evidence="17" type="ORF">AK812_SmicGene22398</name>
</gene>
<feature type="compositionally biased region" description="Basic and acidic residues" evidence="14">
    <location>
        <begin position="1473"/>
        <end position="1497"/>
    </location>
</feature>
<keyword evidence="6 15" id="KW-0812">Transmembrane</keyword>
<keyword evidence="4" id="KW-0109">Calcium transport</keyword>
<dbReference type="InterPro" id="IPR027359">
    <property type="entry name" value="Volt_channel_dom_sf"/>
</dbReference>
<evidence type="ECO:0000256" key="5">
    <source>
        <dbReference type="ARBA" id="ARBA00022673"/>
    </source>
</evidence>
<evidence type="ECO:0000259" key="16">
    <source>
        <dbReference type="PROSITE" id="PS50222"/>
    </source>
</evidence>
<dbReference type="InterPro" id="IPR011992">
    <property type="entry name" value="EF-hand-dom_pair"/>
</dbReference>
<dbReference type="SUPFAM" id="SSF47473">
    <property type="entry name" value="EF-hand"/>
    <property type="match status" value="1"/>
</dbReference>
<dbReference type="GO" id="GO:0008331">
    <property type="term" value="F:high voltage-gated calcium channel activity"/>
    <property type="evidence" value="ECO:0007669"/>
    <property type="project" value="TreeGrafter"/>
</dbReference>
<keyword evidence="10" id="KW-0406">Ion transport</keyword>
<dbReference type="GO" id="GO:0098703">
    <property type="term" value="P:calcium ion import across plasma membrane"/>
    <property type="evidence" value="ECO:0007669"/>
    <property type="project" value="TreeGrafter"/>
</dbReference>
<keyword evidence="2" id="KW-0813">Transport</keyword>
<name>A0A1Q9DK18_SYMMI</name>
<dbReference type="PROSITE" id="PS00018">
    <property type="entry name" value="EF_HAND_1"/>
    <property type="match status" value="1"/>
</dbReference>
<dbReference type="OrthoDB" id="191686at2759"/>
<dbReference type="EMBL" id="LSRX01000501">
    <property type="protein sequence ID" value="OLP95489.1"/>
    <property type="molecule type" value="Genomic_DNA"/>
</dbReference>
<dbReference type="GO" id="GO:0005891">
    <property type="term" value="C:voltage-gated calcium channel complex"/>
    <property type="evidence" value="ECO:0007669"/>
    <property type="project" value="TreeGrafter"/>
</dbReference>
<sequence>MDDSGIEVEGDEDWKLVSHVWDLVTLRYSFHMLSSGVSIATGLLDGPVPRRRSNLRQRRMMKTGGMGLWAELAALLHVYTSLSELFWDAGRVASGHERQEILLDQFPSGVRSHDVEQVRILQKSTVMEHLSTVGWDSIPVTGSGWRYLTEDELPNRFMDMTSHQTASDAVRLGVLCRYGGASRQHGTLEVWMDVNILVCGSLDKLCWNAISWGQKPACVFYHPSYGTEALGGRDFVESYWAKFGGMEFREYLAIHAMCGLSQLVTGHRLLETEPEARRLWRDRFLQASNLHMAQVLLLEDGRAEQLIEGVPCSVLLIKFRTPDYGPLLQLSALQLKDGKHLLGRLLDPPDAAEAQYHVWAGGGIWLFACSIPEASDPCLGEALMRLMPLVLVKQPWKTSEEVLVCTHFAICGCRLTSGMFAMLKMLLIAWAASAGRRCGPEAAAQAVLQQNVTAIQAKLCTEQAALRSTQTELQKTEEAMRQEGEPAYMPPLCFSARMELLGVVPDARHEKEVSVKPPPVPEASWQVEPPPSQLAKKQTEVKSLKAMGLAGSIRGRACAGKLAGAGGMLGAARLGQLLFDLTCFRELFHWVTEMGGVSRGKDEPLITAFCNSSLFKSLCTLAIMANTVYLGVAADNAVRASSLDLFGWHGLLSWSRYVQAQTGYDRILGKEVSTVDRTPEICFTVWFSIEILVNCAGFGWSFLTGPSRLFNIFDVVLVVNSIVELTLADNAPNGLNLSFLRIFRVFRLIRVVRLVRTLRSAKVALRSIGALFWAFVMLLLTMFMLPGRAYQFSIIFGNGISLYFDELNTNDLDKVENARKVYAPSLESAEYFGGTYETLVSLFCSVSGGNDWMTYGETLRLGPLGQSEKSPFRFGSMSANTNGEKKASFEFPFELRRLADETVTDVLYSAQRQNEVLRRYCVSEIQDQILKKGDIILEINGNKTQDMLEDKDDPTPLMHVISEYAGTAVEKEGGYLTVTKRMQIRVQRDTRAPPEETNAHRCDYIWGWLLGKKVHEGGWLPVDVLVFYIFFTLVGLLNVVTGEMRRIFASADMDGNGCITFEEFCKHVEDPWVPLPVPVQAFLSGLDIDISDARIVFTLLDVEFVDGAMKLKGPAKGIEPPHPDEDMLAVMFDLVRYSLRFSDLCNFLEEQTGQIKDLLSKGSSHGPSRYRTAEEELANLSRVTNRKMQEVTMPSLRSFWDCTQLGLEVAEQVGPGFAVQMGGDQAVPRIFLASFSCGSAYLKRDLGQRQAAVVALQSSSAEECATLRSRLEHVIMAAKAAEARPPRLRVGMNMVAQTMAKEEDVARLHARYCEEALDFPVSFFDEDGSRPTDTWTDRVRLTLAVAPIDDQDGRSNSARSDVADAVAELRSDQRSLAASLSAAMQSLQASHELALQVMTKHFDMISRAKDELSQLRSQASPGSQAGRNRQPSQSGAMHMTPPSLLGAVPDEDNDAKEGVSGMRPTPTLQLQSPRRDLDPESKRSRSTFIRENEEKVHHTPGGRFSLPELKASPRARLSAGMARATRAKNQILARQKTANLFVDEEDLKAKVRAAIGEPEYDATLSAFVVSRALVLMTAAVRAEGSGSTDPAAFLQALPGSWKGFAVQTPLGRLPYNLEFRVLDDRSIQGVSPTNGVAVHTWSFKESLDKEGLPQLSLNFHSTFGNSFATGLVATSVDADKGVKFSGGQPEKLEVWVRLGSTLSNETWQAEILLDGNPHVSISAQRAKKACSGLQTLSLCLPALGSCMELKVAQFYKTSGWCQKLARSKYFENMTLCLIMVNAVWLAIDTDFNAPAASTDTVFVVMEHFFCAFFLCEWSLRFAAFRRTRDCIKDFWLVFDGFLMAATVIETWLMQFVLWAAGLEEGRLKAYCAEHEVKPKDEEGWNSWSRDKGSGTTWQLHGEGDEGWRWWSNEKRRDSGWNSWSRDKGSGTTWQLHGEGDEGLAVMSWRWWHNENRRDSGWNSWSRDKGSGTTWQLHGEGDEGSNKKLQHHDDVGLDRQLQRKAAGRLFARALRSATNTQRRAGAEPEQSSPRETWAACPKESDIHSKMCSLGRVDPFEVGYACRSIPDHQPEGRAPNQPLTRVWQEAKVLDHAVDKIVYIGYEQPIEVFRAKLPSGREQLLTTEGWKLWILQRSALARHPKKALIAPKILMDEDLINEKIKSADIPEDVDATYLQSEDGSSTYFSWREVVASKSKSKSESSNMIRIVRLMRIVRIARIARFRVLHMVPELLILVKAMVVAMRAVFFSVTLLVLVLYVFGIVFTQLARDAARAETYFATVPDSMSTLLLNGIFLDNVGSVVRDIGRDNLLFSGLFMVFVLVATLTVMNMLVGILVEVINVIASVEKEQIMVQKVQEKLEQVMDIVGLSPDDRLTRWEFLQLIQQPEAARILQDVGVDAVGLFDFVGVIFPNNHATITFPALMQVVLSLRGNNLATVKDLVDLRKCLLAELARFPALSGR</sequence>
<feature type="transmembrane region" description="Helical" evidence="15">
    <location>
        <begin position="1769"/>
        <end position="1787"/>
    </location>
</feature>
<dbReference type="PROSITE" id="PS50222">
    <property type="entry name" value="EF_HAND_2"/>
    <property type="match status" value="1"/>
</dbReference>
<dbReference type="Proteomes" id="UP000186817">
    <property type="component" value="Unassembled WGS sequence"/>
</dbReference>
<keyword evidence="18" id="KW-1185">Reference proteome</keyword>
<evidence type="ECO:0000256" key="14">
    <source>
        <dbReference type="SAM" id="MobiDB-lite"/>
    </source>
</evidence>
<keyword evidence="8" id="KW-0851">Voltage-gated channel</keyword>
<comment type="caution">
    <text evidence="17">The sequence shown here is derived from an EMBL/GenBank/DDBJ whole genome shotgun (WGS) entry which is preliminary data.</text>
</comment>
<feature type="compositionally biased region" description="Basic and acidic residues" evidence="14">
    <location>
        <begin position="1978"/>
        <end position="1989"/>
    </location>
</feature>
<evidence type="ECO:0000256" key="9">
    <source>
        <dbReference type="ARBA" id="ARBA00022989"/>
    </source>
</evidence>
<dbReference type="Gene3D" id="1.20.120.350">
    <property type="entry name" value="Voltage-gated potassium channels. Chain C"/>
    <property type="match status" value="2"/>
</dbReference>
<comment type="subcellular location">
    <subcellularLocation>
        <location evidence="1">Membrane</location>
        <topology evidence="1">Multi-pass membrane protein</topology>
    </subcellularLocation>
</comment>
<feature type="transmembrane region" description="Helical" evidence="15">
    <location>
        <begin position="1019"/>
        <end position="1040"/>
    </location>
</feature>
<proteinExistence type="predicted"/>
<dbReference type="PANTHER" id="PTHR45628">
    <property type="entry name" value="VOLTAGE-DEPENDENT CALCIUM CHANNEL TYPE A SUBUNIT ALPHA-1"/>
    <property type="match status" value="1"/>
</dbReference>
<evidence type="ECO:0000313" key="17">
    <source>
        <dbReference type="EMBL" id="OLP95489.1"/>
    </source>
</evidence>
<evidence type="ECO:0000256" key="3">
    <source>
        <dbReference type="ARBA" id="ARBA00022553"/>
    </source>
</evidence>
<dbReference type="PANTHER" id="PTHR45628:SF7">
    <property type="entry name" value="VOLTAGE-DEPENDENT CALCIUM CHANNEL TYPE A SUBUNIT ALPHA-1"/>
    <property type="match status" value="1"/>
</dbReference>
<feature type="region of interest" description="Disordered" evidence="14">
    <location>
        <begin position="513"/>
        <end position="534"/>
    </location>
</feature>
<dbReference type="InterPro" id="IPR005821">
    <property type="entry name" value="Ion_trans_dom"/>
</dbReference>
<evidence type="ECO:0000256" key="13">
    <source>
        <dbReference type="ARBA" id="ARBA00023303"/>
    </source>
</evidence>
<keyword evidence="3" id="KW-0597">Phosphoprotein</keyword>
<feature type="region of interest" description="Disordered" evidence="14">
    <location>
        <begin position="1961"/>
        <end position="1989"/>
    </location>
</feature>
<feature type="transmembrane region" description="Helical" evidence="15">
    <location>
        <begin position="2314"/>
        <end position="2342"/>
    </location>
</feature>
<feature type="region of interest" description="Disordered" evidence="14">
    <location>
        <begin position="1411"/>
        <end position="1507"/>
    </location>
</feature>
<evidence type="ECO:0000313" key="18">
    <source>
        <dbReference type="Proteomes" id="UP000186817"/>
    </source>
</evidence>
<evidence type="ECO:0000256" key="4">
    <source>
        <dbReference type="ARBA" id="ARBA00022568"/>
    </source>
</evidence>
<feature type="transmembrane region" description="Helical" evidence="15">
    <location>
        <begin position="1834"/>
        <end position="1860"/>
    </location>
</feature>
<organism evidence="17 18">
    <name type="scientific">Symbiodinium microadriaticum</name>
    <name type="common">Dinoflagellate</name>
    <name type="synonym">Zooxanthella microadriatica</name>
    <dbReference type="NCBI Taxonomy" id="2951"/>
    <lineage>
        <taxon>Eukaryota</taxon>
        <taxon>Sar</taxon>
        <taxon>Alveolata</taxon>
        <taxon>Dinophyceae</taxon>
        <taxon>Suessiales</taxon>
        <taxon>Symbiodiniaceae</taxon>
        <taxon>Symbiodinium</taxon>
    </lineage>
</organism>
<evidence type="ECO:0000256" key="10">
    <source>
        <dbReference type="ARBA" id="ARBA00023065"/>
    </source>
</evidence>
<keyword evidence="13" id="KW-0407">Ion channel</keyword>
<dbReference type="InterPro" id="IPR002048">
    <property type="entry name" value="EF_hand_dom"/>
</dbReference>
<keyword evidence="9 15" id="KW-1133">Transmembrane helix</keyword>
<dbReference type="SUPFAM" id="SSF81324">
    <property type="entry name" value="Voltage-gated potassium channels"/>
    <property type="match status" value="2"/>
</dbReference>